<evidence type="ECO:0008006" key="3">
    <source>
        <dbReference type="Google" id="ProtNLM"/>
    </source>
</evidence>
<dbReference type="Pfam" id="PF10133">
    <property type="entry name" value="CooT"/>
    <property type="match status" value="1"/>
</dbReference>
<name>A0LHT6_SYNFM</name>
<dbReference type="InterPro" id="IPR019300">
    <property type="entry name" value="CooT"/>
</dbReference>
<evidence type="ECO:0000313" key="1">
    <source>
        <dbReference type="EMBL" id="ABK16988.1"/>
    </source>
</evidence>
<dbReference type="KEGG" id="sfu:Sfum_1296"/>
<dbReference type="eggNOG" id="COG1532">
    <property type="taxonomic scope" value="Bacteria"/>
</dbReference>
<sequence length="63" mass="7240">MCEANAYLLKDGKELLFMESVDVLEDEGSQIRVQSIFGEQKVVKARIRSMSLVEHKIVLEERT</sequence>
<dbReference type="HOGENOM" id="CLU_200895_0_0_7"/>
<dbReference type="InParanoid" id="A0LHT6"/>
<dbReference type="Proteomes" id="UP000001784">
    <property type="component" value="Chromosome"/>
</dbReference>
<dbReference type="AlphaFoldDB" id="A0LHT6"/>
<organism evidence="1 2">
    <name type="scientific">Syntrophobacter fumaroxidans (strain DSM 10017 / MPOB)</name>
    <dbReference type="NCBI Taxonomy" id="335543"/>
    <lineage>
        <taxon>Bacteria</taxon>
        <taxon>Pseudomonadati</taxon>
        <taxon>Thermodesulfobacteriota</taxon>
        <taxon>Syntrophobacteria</taxon>
        <taxon>Syntrophobacterales</taxon>
        <taxon>Syntrophobacteraceae</taxon>
        <taxon>Syntrophobacter</taxon>
    </lineage>
</organism>
<dbReference type="STRING" id="335543.Sfum_1296"/>
<keyword evidence="2" id="KW-1185">Reference proteome</keyword>
<reference evidence="1 2" key="1">
    <citation type="submission" date="2006-10" db="EMBL/GenBank/DDBJ databases">
        <title>Complete sequence of Syntrophobacter fumaroxidans MPOB.</title>
        <authorList>
            <consortium name="US DOE Joint Genome Institute"/>
            <person name="Copeland A."/>
            <person name="Lucas S."/>
            <person name="Lapidus A."/>
            <person name="Barry K."/>
            <person name="Detter J.C."/>
            <person name="Glavina del Rio T."/>
            <person name="Hammon N."/>
            <person name="Israni S."/>
            <person name="Pitluck S."/>
            <person name="Goltsman E.G."/>
            <person name="Martinez M."/>
            <person name="Schmutz J."/>
            <person name="Larimer F."/>
            <person name="Land M."/>
            <person name="Hauser L."/>
            <person name="Kyrpides N."/>
            <person name="Kim E."/>
            <person name="Boone D.R."/>
            <person name="Brockman F."/>
            <person name="Culley D."/>
            <person name="Ferry J."/>
            <person name="Gunsalus R."/>
            <person name="McInerney M.J."/>
            <person name="Morrison M."/>
            <person name="Plugge C."/>
            <person name="Rohlin L."/>
            <person name="Scholten J."/>
            <person name="Sieber J."/>
            <person name="Stams A.J.M."/>
            <person name="Worm P."/>
            <person name="Henstra A.M."/>
            <person name="Richardson P."/>
        </authorList>
    </citation>
    <scope>NUCLEOTIDE SEQUENCE [LARGE SCALE GENOMIC DNA]</scope>
    <source>
        <strain evidence="2">DSM 10017 / MPOB</strain>
    </source>
</reference>
<protein>
    <recommendedName>
        <fullName evidence="3">RNA-binding protein</fullName>
    </recommendedName>
</protein>
<dbReference type="RefSeq" id="WP_011698159.1">
    <property type="nucleotide sequence ID" value="NC_008554.1"/>
</dbReference>
<proteinExistence type="predicted"/>
<dbReference type="EMBL" id="CP000478">
    <property type="protein sequence ID" value="ABK16988.1"/>
    <property type="molecule type" value="Genomic_DNA"/>
</dbReference>
<accession>A0LHT6</accession>
<gene>
    <name evidence="1" type="ordered locus">Sfum_1296</name>
</gene>
<evidence type="ECO:0000313" key="2">
    <source>
        <dbReference type="Proteomes" id="UP000001784"/>
    </source>
</evidence>
<dbReference type="OrthoDB" id="5422162at2"/>